<evidence type="ECO:0000256" key="1">
    <source>
        <dbReference type="SAM" id="MobiDB-lite"/>
    </source>
</evidence>
<dbReference type="AlphaFoldDB" id="A0A8H3HES8"/>
<dbReference type="Proteomes" id="UP000663843">
    <property type="component" value="Unassembled WGS sequence"/>
</dbReference>
<feature type="compositionally biased region" description="Basic and acidic residues" evidence="1">
    <location>
        <begin position="613"/>
        <end position="627"/>
    </location>
</feature>
<feature type="region of interest" description="Disordered" evidence="1">
    <location>
        <begin position="613"/>
        <end position="635"/>
    </location>
</feature>
<organism evidence="2 3">
    <name type="scientific">Rhizoctonia solani</name>
    <dbReference type="NCBI Taxonomy" id="456999"/>
    <lineage>
        <taxon>Eukaryota</taxon>
        <taxon>Fungi</taxon>
        <taxon>Dikarya</taxon>
        <taxon>Basidiomycota</taxon>
        <taxon>Agaricomycotina</taxon>
        <taxon>Agaricomycetes</taxon>
        <taxon>Cantharellales</taxon>
        <taxon>Ceratobasidiaceae</taxon>
        <taxon>Rhizoctonia</taxon>
    </lineage>
</organism>
<gene>
    <name evidence="2" type="ORF">RDB_LOCUS170036</name>
</gene>
<feature type="region of interest" description="Disordered" evidence="1">
    <location>
        <begin position="383"/>
        <end position="406"/>
    </location>
</feature>
<dbReference type="EMBL" id="CAJMWT010007326">
    <property type="protein sequence ID" value="CAE6524557.1"/>
    <property type="molecule type" value="Genomic_DNA"/>
</dbReference>
<proteinExistence type="predicted"/>
<protein>
    <submittedName>
        <fullName evidence="2">Uncharacterized protein</fullName>
    </submittedName>
</protein>
<sequence length="635" mass="71673">MIIFDLSLLKVSSPQLTKFSCRFRFFLTAGLYHSFIFSMSFSPSQVASNSAIQWSRGERPGGPVPLDFSSGWGKGLVFEWYKRMRSTSITKIQLRKEFEEPFRHEFILVYLQRGQYCRLDRRGDPNAPAQTLRPEGSEADDTIHEVVDLDEINSTSECLVELRSNGAIDLSLILSICFSIRSDPKAQRYNLQRFNCYFFSWTIASIVARHSVTWDTPAQLAESGLLKSVLKQKATEPIAKKITKMAMKSVSEVFMCSLQPRVRQTLRKHGSPTGFIPIRVLDMILSTWMKRYMRPRMEPVMRNVVESAMMTTMEATVESLIDSRSSVMRAALSHTLWFDSVRETLQQTARVALRDAIWALMMKTLKSVNEADIPVKQHYEPAIPSTDPPQPAPEIETNPTTPPTPRKWKVGGILDKILVTGATAITDNSYDSAICSAWGMSDQLVGDAQTHDEWIAGWDQLWRSVLQHAQTEGQAVINDVMRTEPADAGRDEIWRVIWDELGTGFELSGPVVRDCMWDSFEYTTRTIVDVISDAVFSALRESSQYGLQAALNRPSMARGGKATHWAEVNHTELQGWVKERIQKHGEKISRCGLGSAADVQTDIREAMGRVWEHLSRNGKGPSEERRNSNPLGVSP</sequence>
<comment type="caution">
    <text evidence="2">The sequence shown here is derived from an EMBL/GenBank/DDBJ whole genome shotgun (WGS) entry which is preliminary data.</text>
</comment>
<evidence type="ECO:0000313" key="3">
    <source>
        <dbReference type="Proteomes" id="UP000663843"/>
    </source>
</evidence>
<name>A0A8H3HES8_9AGAM</name>
<evidence type="ECO:0000313" key="2">
    <source>
        <dbReference type="EMBL" id="CAE6524557.1"/>
    </source>
</evidence>
<accession>A0A8H3HES8</accession>
<reference evidence="2" key="1">
    <citation type="submission" date="2021-01" db="EMBL/GenBank/DDBJ databases">
        <authorList>
            <person name="Kaushik A."/>
        </authorList>
    </citation>
    <scope>NUCLEOTIDE SEQUENCE</scope>
    <source>
        <strain evidence="2">AG2-2IIIB</strain>
    </source>
</reference>